<dbReference type="PANTHER" id="PTHR30523:SF6">
    <property type="entry name" value="PHOSPHOENOLPYRUVATE CARBOXYLASE"/>
    <property type="match status" value="1"/>
</dbReference>
<dbReference type="PANTHER" id="PTHR30523">
    <property type="entry name" value="PHOSPHOENOLPYRUVATE CARBOXYLASE"/>
    <property type="match status" value="1"/>
</dbReference>
<comment type="function">
    <text evidence="2 10">Forms oxaloacetate, a four-carbon dicarboxylic acid source for the tricarboxylic acid cycle.</text>
</comment>
<evidence type="ECO:0000256" key="9">
    <source>
        <dbReference type="ARBA" id="ARBA00048995"/>
    </source>
</evidence>
<dbReference type="PROSITE" id="PS00781">
    <property type="entry name" value="PEPCASE_1"/>
    <property type="match status" value="1"/>
</dbReference>
<dbReference type="GO" id="GO:0006107">
    <property type="term" value="P:oxaloacetate metabolic process"/>
    <property type="evidence" value="ECO:0007669"/>
    <property type="project" value="UniProtKB-UniRule"/>
</dbReference>
<dbReference type="GO" id="GO:0005829">
    <property type="term" value="C:cytosol"/>
    <property type="evidence" value="ECO:0007669"/>
    <property type="project" value="TreeGrafter"/>
</dbReference>
<feature type="region of interest" description="Disordered" evidence="13">
    <location>
        <begin position="462"/>
        <end position="482"/>
    </location>
</feature>
<evidence type="ECO:0000256" key="4">
    <source>
        <dbReference type="ARBA" id="ARBA00012305"/>
    </source>
</evidence>
<comment type="caution">
    <text evidence="14">The sequence shown here is derived from an EMBL/GenBank/DDBJ whole genome shotgun (WGS) entry which is preliminary data.</text>
</comment>
<keyword evidence="8 10" id="KW-0120">Carbon dioxide fixation</keyword>
<dbReference type="Gene3D" id="1.20.1440.90">
    <property type="entry name" value="Phosphoenolpyruvate/pyruvate domain"/>
    <property type="match status" value="1"/>
</dbReference>
<sequence length="932" mass="104706">MTNRELFWKADNQAARLNEVMTLDPALKDLPLRRDVRSLGRLLGEVIKEQAGQETYEAEEELRRLAISHRSLVDRQEELYLDHPLEHELQEQAVRIVGAMTVTGAYQIVKAFGTFFELTNLAETNHRMRRRRATQLAPDAPVKPGSMLGTLMRMRDRGITADRALELLRQVEIVPVFTAHPTEVARRVVLFKRRRIARELAALDHLPLTDDEAAGRQEAILTEITALWQTDEVRRRPQGVADEIRMGLDHYPGSLMAPLPGLYQEMAEDFRQAYGVELADADFPTVIRFGSWIGGDRDGNPNVTADATRHALESARQLILSRYLEGVEELKELLTPSTSRVPVSPRLRGALERYVATLTGAAPETGVYPESEPYRKFLRFVHYRLRNTRDGEGHPEAYPDAAAFAADLLLVRESLVQGKGERLARRCLDPLLRQVETFGFHLHALDIRQHARVHARAAAELAAGGGARGEGPHPLPPPPSAETTELLDTLRAVAKLKRRYSPEAIRSYIISGASSVRDILSLIWLMELCGVRVAASPDGKDPGVMPVPLFESIEDLRNAPGICRDLWRSPEYGPFLESWGRRQEVMLGYSDSNKDGGMLTSTWEIHKAHRDLQRVARECGVSLRLFHGRGGTVGRGGGPTHRAIIAQPADGFSGSLKITEQGEVINWKYSHPSLAKRNLELMVAASLETLARTGLVETRPEPAWEEALEEMSGSAFAFYRERITDNPDILPYFEQATPVLELEHAKIGSRPARRSRSREIAELRAIPWGFGWMQSRHVLPGWFGVGFALERFASGGEERMELLRSMMGRFPFFFDLIRNVELALTKVDLPLARLYASLVTDAGVRERVFAMVVEEYRRTRRMVLAVTGQTHLLEKNPALNASLRLRNPYIDPLSMIQIELLRRKRRGEESDELNYVLAATINGIAAGLRNTG</sequence>
<dbReference type="PRINTS" id="PR00150">
    <property type="entry name" value="PEPCARBXLASE"/>
</dbReference>
<accession>A0A831UBV0</accession>
<dbReference type="EC" id="4.1.1.31" evidence="4 10"/>
<protein>
    <recommendedName>
        <fullName evidence="5 10">Phosphoenolpyruvate carboxylase</fullName>
        <shortName evidence="10">PEPC</shortName>
        <shortName evidence="10">PEPCase</shortName>
        <ecNumber evidence="4 10">4.1.1.31</ecNumber>
    </recommendedName>
</protein>
<evidence type="ECO:0000313" key="14">
    <source>
        <dbReference type="EMBL" id="HEN41775.1"/>
    </source>
</evidence>
<comment type="catalytic activity">
    <reaction evidence="9 10">
        <text>oxaloacetate + phosphate = phosphoenolpyruvate + hydrogencarbonate</text>
        <dbReference type="Rhea" id="RHEA:28370"/>
        <dbReference type="ChEBI" id="CHEBI:16452"/>
        <dbReference type="ChEBI" id="CHEBI:17544"/>
        <dbReference type="ChEBI" id="CHEBI:43474"/>
        <dbReference type="ChEBI" id="CHEBI:58702"/>
        <dbReference type="EC" id="4.1.1.31"/>
    </reaction>
</comment>
<dbReference type="HAMAP" id="MF_00595">
    <property type="entry name" value="PEPcase_type1"/>
    <property type="match status" value="1"/>
</dbReference>
<evidence type="ECO:0000256" key="11">
    <source>
        <dbReference type="PROSITE-ProRule" id="PRU10111"/>
    </source>
</evidence>
<evidence type="ECO:0000256" key="1">
    <source>
        <dbReference type="ARBA" id="ARBA00001946"/>
    </source>
</evidence>
<evidence type="ECO:0000256" key="12">
    <source>
        <dbReference type="PROSITE-ProRule" id="PRU10112"/>
    </source>
</evidence>
<comment type="subunit">
    <text evidence="10">Homotetramer.</text>
</comment>
<dbReference type="GO" id="GO:0008964">
    <property type="term" value="F:phosphoenolpyruvate carboxylase activity"/>
    <property type="evidence" value="ECO:0007669"/>
    <property type="project" value="UniProtKB-UniRule"/>
</dbReference>
<reference evidence="14" key="1">
    <citation type="journal article" date="2020" name="mSystems">
        <title>Genome- and Community-Level Interaction Insights into Carbon Utilization and Element Cycling Functions of Hydrothermarchaeota in Hydrothermal Sediment.</title>
        <authorList>
            <person name="Zhou Z."/>
            <person name="Liu Y."/>
            <person name="Xu W."/>
            <person name="Pan J."/>
            <person name="Luo Z.H."/>
            <person name="Li M."/>
        </authorList>
    </citation>
    <scope>NUCLEOTIDE SEQUENCE [LARGE SCALE GENOMIC DNA]</scope>
    <source>
        <strain evidence="14">SpSt-349</strain>
    </source>
</reference>
<keyword evidence="7 10" id="KW-0456">Lyase</keyword>
<evidence type="ECO:0000256" key="8">
    <source>
        <dbReference type="ARBA" id="ARBA00023300"/>
    </source>
</evidence>
<dbReference type="SUPFAM" id="SSF51621">
    <property type="entry name" value="Phosphoenolpyruvate/pyruvate domain"/>
    <property type="match status" value="1"/>
</dbReference>
<evidence type="ECO:0000256" key="10">
    <source>
        <dbReference type="HAMAP-Rule" id="MF_00595"/>
    </source>
</evidence>
<evidence type="ECO:0000256" key="6">
    <source>
        <dbReference type="ARBA" id="ARBA00022842"/>
    </source>
</evidence>
<keyword evidence="14" id="KW-0670">Pyruvate</keyword>
<dbReference type="NCBIfam" id="NF000584">
    <property type="entry name" value="PRK00009.1"/>
    <property type="match status" value="1"/>
</dbReference>
<evidence type="ECO:0000256" key="5">
    <source>
        <dbReference type="ARBA" id="ARBA00022419"/>
    </source>
</evidence>
<feature type="active site" evidence="10 12">
    <location>
        <position position="594"/>
    </location>
</feature>
<comment type="similarity">
    <text evidence="3 10">Belongs to the PEPCase type 1 family.</text>
</comment>
<feature type="active site" evidence="10 11">
    <location>
        <position position="180"/>
    </location>
</feature>
<name>A0A831UBV0_GEOME</name>
<evidence type="ECO:0000256" key="3">
    <source>
        <dbReference type="ARBA" id="ARBA00008346"/>
    </source>
</evidence>
<dbReference type="AlphaFoldDB" id="A0A831UBV0"/>
<dbReference type="Pfam" id="PF00311">
    <property type="entry name" value="PEPcase"/>
    <property type="match status" value="2"/>
</dbReference>
<gene>
    <name evidence="10" type="primary">ppc</name>
    <name evidence="14" type="ORF">ENQ87_05255</name>
</gene>
<dbReference type="InterPro" id="IPR018129">
    <property type="entry name" value="PEP_COase_Lys_AS"/>
</dbReference>
<evidence type="ECO:0000256" key="13">
    <source>
        <dbReference type="SAM" id="MobiDB-lite"/>
    </source>
</evidence>
<dbReference type="InterPro" id="IPR021135">
    <property type="entry name" value="PEP_COase"/>
</dbReference>
<dbReference type="GO" id="GO:0000287">
    <property type="term" value="F:magnesium ion binding"/>
    <property type="evidence" value="ECO:0007669"/>
    <property type="project" value="UniProtKB-UniRule"/>
</dbReference>
<dbReference type="GO" id="GO:0015977">
    <property type="term" value="P:carbon fixation"/>
    <property type="evidence" value="ECO:0007669"/>
    <property type="project" value="UniProtKB-UniRule"/>
</dbReference>
<evidence type="ECO:0000256" key="7">
    <source>
        <dbReference type="ARBA" id="ARBA00023239"/>
    </source>
</evidence>
<dbReference type="PROSITE" id="PS00393">
    <property type="entry name" value="PEPCASE_2"/>
    <property type="match status" value="1"/>
</dbReference>
<dbReference type="GO" id="GO:0006099">
    <property type="term" value="P:tricarboxylic acid cycle"/>
    <property type="evidence" value="ECO:0007669"/>
    <property type="project" value="InterPro"/>
</dbReference>
<comment type="cofactor">
    <cofactor evidence="1 10">
        <name>Mg(2+)</name>
        <dbReference type="ChEBI" id="CHEBI:18420"/>
    </cofactor>
</comment>
<proteinExistence type="inferred from homology"/>
<dbReference type="EMBL" id="DSOV01000018">
    <property type="protein sequence ID" value="HEN41775.1"/>
    <property type="molecule type" value="Genomic_DNA"/>
</dbReference>
<dbReference type="InterPro" id="IPR033129">
    <property type="entry name" value="PEPCASE_His_AS"/>
</dbReference>
<keyword evidence="6 10" id="KW-0460">Magnesium</keyword>
<organism evidence="14">
    <name type="scientific">Geobacter metallireducens</name>
    <dbReference type="NCBI Taxonomy" id="28232"/>
    <lineage>
        <taxon>Bacteria</taxon>
        <taxon>Pseudomonadati</taxon>
        <taxon>Thermodesulfobacteriota</taxon>
        <taxon>Desulfuromonadia</taxon>
        <taxon>Geobacterales</taxon>
        <taxon>Geobacteraceae</taxon>
        <taxon>Geobacter</taxon>
    </lineage>
</organism>
<dbReference type="InterPro" id="IPR022805">
    <property type="entry name" value="PEP_COase_bac/pln-type"/>
</dbReference>
<evidence type="ECO:0000256" key="2">
    <source>
        <dbReference type="ARBA" id="ARBA00003670"/>
    </source>
</evidence>
<dbReference type="InterPro" id="IPR015813">
    <property type="entry name" value="Pyrv/PenolPyrv_kinase-like_dom"/>
</dbReference>